<protein>
    <submittedName>
        <fullName evidence="1">Uncharacterized protein</fullName>
    </submittedName>
</protein>
<name>A0A7C9B0J8_OPUST</name>
<reference evidence="1" key="2">
    <citation type="submission" date="2020-07" db="EMBL/GenBank/DDBJ databases">
        <authorList>
            <person name="Vera ALvarez R."/>
            <person name="Arias-Moreno D.M."/>
            <person name="Jimenez-Jacinto V."/>
            <person name="Jimenez-Bremont J.F."/>
            <person name="Swaminathan K."/>
            <person name="Moose S.P."/>
            <person name="Guerrero-Gonzalez M.L."/>
            <person name="Marino-Ramirez L."/>
            <person name="Landsman D."/>
            <person name="Rodriguez-Kessler M."/>
            <person name="Delgado-Sanchez P."/>
        </authorList>
    </citation>
    <scope>NUCLEOTIDE SEQUENCE</scope>
    <source>
        <tissue evidence="1">Cladode</tissue>
    </source>
</reference>
<dbReference type="EMBL" id="GISG01283086">
    <property type="protein sequence ID" value="MBA4679351.1"/>
    <property type="molecule type" value="Transcribed_RNA"/>
</dbReference>
<evidence type="ECO:0000313" key="1">
    <source>
        <dbReference type="EMBL" id="MBA4679351.1"/>
    </source>
</evidence>
<dbReference type="EMBL" id="GISG01283083">
    <property type="protein sequence ID" value="MBA4679349.1"/>
    <property type="molecule type" value="Transcribed_RNA"/>
</dbReference>
<accession>A0A7C9B0J8</accession>
<dbReference type="AlphaFoldDB" id="A0A7C9B0J8"/>
<reference evidence="1" key="1">
    <citation type="journal article" date="2013" name="J. Plant Res.">
        <title>Effect of fungi and light on seed germination of three Opuntia species from semiarid lands of central Mexico.</title>
        <authorList>
            <person name="Delgado-Sanchez P."/>
            <person name="Jimenez-Bremont J.F."/>
            <person name="Guerrero-Gonzalez Mde L."/>
            <person name="Flores J."/>
        </authorList>
    </citation>
    <scope>NUCLEOTIDE SEQUENCE</scope>
    <source>
        <tissue evidence="1">Cladode</tissue>
    </source>
</reference>
<proteinExistence type="predicted"/>
<organism evidence="1">
    <name type="scientific">Opuntia streptacantha</name>
    <name type="common">Prickly pear cactus</name>
    <name type="synonym">Opuntia cardona</name>
    <dbReference type="NCBI Taxonomy" id="393608"/>
    <lineage>
        <taxon>Eukaryota</taxon>
        <taxon>Viridiplantae</taxon>
        <taxon>Streptophyta</taxon>
        <taxon>Embryophyta</taxon>
        <taxon>Tracheophyta</taxon>
        <taxon>Spermatophyta</taxon>
        <taxon>Magnoliopsida</taxon>
        <taxon>eudicotyledons</taxon>
        <taxon>Gunneridae</taxon>
        <taxon>Pentapetalae</taxon>
        <taxon>Caryophyllales</taxon>
        <taxon>Cactineae</taxon>
        <taxon>Cactaceae</taxon>
        <taxon>Opuntioideae</taxon>
        <taxon>Opuntia</taxon>
    </lineage>
</organism>
<sequence length="109" mass="12159">MPMVSWMTNLRSCGNSLLGSGDCAYKLRSSTFGCSVFTYFFLGKDFTLVIRAIEIGNIIGNVLSKCQHSSLCERHISMSLLHCYLLYSVLTLFHLFYKGGVEGEVSEDV</sequence>